<gene>
    <name evidence="1" type="ORF">PXEA_LOCUS22142</name>
</gene>
<reference evidence="1" key="1">
    <citation type="submission" date="2018-11" db="EMBL/GenBank/DDBJ databases">
        <authorList>
            <consortium name="Pathogen Informatics"/>
        </authorList>
    </citation>
    <scope>NUCLEOTIDE SEQUENCE</scope>
</reference>
<name>A0A3S5BLA0_9PLAT</name>
<keyword evidence="2" id="KW-1185">Reference proteome</keyword>
<accession>A0A3S5BLA0</accession>
<protein>
    <submittedName>
        <fullName evidence="1">Uncharacterized protein</fullName>
    </submittedName>
</protein>
<sequence>MNIEGEVPIKSNPARDAREAVSVIERWRDQLLRSHASLKKLVAERIHEISNILTLFELLRDSGELEVSI</sequence>
<evidence type="ECO:0000313" key="2">
    <source>
        <dbReference type="Proteomes" id="UP000784294"/>
    </source>
</evidence>
<organism evidence="1 2">
    <name type="scientific">Protopolystoma xenopodis</name>
    <dbReference type="NCBI Taxonomy" id="117903"/>
    <lineage>
        <taxon>Eukaryota</taxon>
        <taxon>Metazoa</taxon>
        <taxon>Spiralia</taxon>
        <taxon>Lophotrochozoa</taxon>
        <taxon>Platyhelminthes</taxon>
        <taxon>Monogenea</taxon>
        <taxon>Polyopisthocotylea</taxon>
        <taxon>Polystomatidea</taxon>
        <taxon>Polystomatidae</taxon>
        <taxon>Protopolystoma</taxon>
    </lineage>
</organism>
<dbReference type="Proteomes" id="UP000784294">
    <property type="component" value="Unassembled WGS sequence"/>
</dbReference>
<evidence type="ECO:0000313" key="1">
    <source>
        <dbReference type="EMBL" id="VEL28702.1"/>
    </source>
</evidence>
<comment type="caution">
    <text evidence="1">The sequence shown here is derived from an EMBL/GenBank/DDBJ whole genome shotgun (WGS) entry which is preliminary data.</text>
</comment>
<dbReference type="AlphaFoldDB" id="A0A3S5BLA0"/>
<dbReference type="EMBL" id="CAAALY010097035">
    <property type="protein sequence ID" value="VEL28702.1"/>
    <property type="molecule type" value="Genomic_DNA"/>
</dbReference>
<proteinExistence type="predicted"/>